<dbReference type="RefSeq" id="WP_259430061.1">
    <property type="nucleotide sequence ID" value="NZ_CP103424.1"/>
</dbReference>
<evidence type="ECO:0008006" key="4">
    <source>
        <dbReference type="Google" id="ProtNLM"/>
    </source>
</evidence>
<evidence type="ECO:0000313" key="3">
    <source>
        <dbReference type="Proteomes" id="UP001059819"/>
    </source>
</evidence>
<organism evidence="2 3">
    <name type="scientific">Mycoplasma cottewii</name>
    <dbReference type="NCBI Taxonomy" id="51364"/>
    <lineage>
        <taxon>Bacteria</taxon>
        <taxon>Bacillati</taxon>
        <taxon>Mycoplasmatota</taxon>
        <taxon>Mollicutes</taxon>
        <taxon>Mycoplasmataceae</taxon>
        <taxon>Mycoplasma</taxon>
    </lineage>
</organism>
<reference evidence="2" key="1">
    <citation type="submission" date="2022-08" db="EMBL/GenBank/DDBJ databases">
        <title>Complete genome sequence of Mycoplasma cottewii type strain VIS.</title>
        <authorList>
            <person name="Spergser J."/>
        </authorList>
    </citation>
    <scope>NUCLEOTIDE SEQUENCE</scope>
    <source>
        <strain evidence="2">VIS</strain>
    </source>
</reference>
<evidence type="ECO:0000313" key="2">
    <source>
        <dbReference type="EMBL" id="UWD34878.1"/>
    </source>
</evidence>
<name>A0ABY5TW33_9MOLU</name>
<accession>A0ABY5TW33</accession>
<keyword evidence="1" id="KW-0472">Membrane</keyword>
<feature type="transmembrane region" description="Helical" evidence="1">
    <location>
        <begin position="136"/>
        <end position="161"/>
    </location>
</feature>
<keyword evidence="1" id="KW-1133">Transmembrane helix</keyword>
<feature type="transmembrane region" description="Helical" evidence="1">
    <location>
        <begin position="224"/>
        <end position="247"/>
    </location>
</feature>
<keyword evidence="1" id="KW-0812">Transmembrane</keyword>
<sequence>MFNLQLWKDSFRSTKSFWFLILPFIFLINFLILIFNKNIDDSVSTIQLLFFSNIAGLSIVAISIFFVVVPNVLNTRPIDRGYLTYTLSTKLSRLKIILNKMTYFIFCITSYVFINFLIVFIFILIKKSTYINSASWTLQCLGYWLFLSSVGSICFMFSSIFNKSSLTLLFSSILIVLFYTLYITSSVVSKTDAENLKLLKNLKYLTLFSLFDYTKIESKDVSKFIYNFIVLSSISVICYSISSIVYIKKDLPL</sequence>
<dbReference type="EMBL" id="CP103424">
    <property type="protein sequence ID" value="UWD34878.1"/>
    <property type="molecule type" value="Genomic_DNA"/>
</dbReference>
<feature type="transmembrane region" description="Helical" evidence="1">
    <location>
        <begin position="101"/>
        <end position="124"/>
    </location>
</feature>
<proteinExistence type="predicted"/>
<evidence type="ECO:0000256" key="1">
    <source>
        <dbReference type="SAM" id="Phobius"/>
    </source>
</evidence>
<keyword evidence="3" id="KW-1185">Reference proteome</keyword>
<gene>
    <name evidence="2" type="ORF">NX779_03670</name>
</gene>
<feature type="transmembrane region" description="Helical" evidence="1">
    <location>
        <begin position="48"/>
        <end position="69"/>
    </location>
</feature>
<feature type="transmembrane region" description="Helical" evidence="1">
    <location>
        <begin position="167"/>
        <end position="188"/>
    </location>
</feature>
<feature type="transmembrane region" description="Helical" evidence="1">
    <location>
        <begin position="16"/>
        <end position="36"/>
    </location>
</feature>
<dbReference type="Proteomes" id="UP001059819">
    <property type="component" value="Chromosome"/>
</dbReference>
<protein>
    <recommendedName>
        <fullName evidence="4">ABC transporter permease</fullName>
    </recommendedName>
</protein>